<dbReference type="SUPFAM" id="SSF53474">
    <property type="entry name" value="alpha/beta-Hydrolases"/>
    <property type="match status" value="1"/>
</dbReference>
<protein>
    <submittedName>
        <fullName evidence="11">Methylphloroacetophenone synthase</fullName>
    </submittedName>
</protein>
<dbReference type="InterPro" id="IPR032088">
    <property type="entry name" value="SAT"/>
</dbReference>
<dbReference type="Gene3D" id="3.10.129.110">
    <property type="entry name" value="Polyketide synthase dehydratase"/>
    <property type="match status" value="1"/>
</dbReference>
<dbReference type="Gene3D" id="3.40.50.1820">
    <property type="entry name" value="alpha/beta hydrolase"/>
    <property type="match status" value="1"/>
</dbReference>
<dbReference type="InterPro" id="IPR016039">
    <property type="entry name" value="Thiolase-like"/>
</dbReference>
<feature type="domain" description="PKS/mFAS DH" evidence="10">
    <location>
        <begin position="1265"/>
        <end position="1587"/>
    </location>
</feature>
<dbReference type="InterPro" id="IPR042104">
    <property type="entry name" value="PKS_dehydratase_sf"/>
</dbReference>
<gene>
    <name evidence="11" type="ORF">PG994_009775</name>
</gene>
<evidence type="ECO:0000256" key="3">
    <source>
        <dbReference type="ARBA" id="ARBA00022603"/>
    </source>
</evidence>
<dbReference type="PROSITE" id="PS00012">
    <property type="entry name" value="PHOSPHOPANTETHEINE"/>
    <property type="match status" value="1"/>
</dbReference>
<dbReference type="InterPro" id="IPR016036">
    <property type="entry name" value="Malonyl_transacylase_ACP-bd"/>
</dbReference>
<dbReference type="Gene3D" id="3.40.50.150">
    <property type="entry name" value="Vaccinia Virus protein VP39"/>
    <property type="match status" value="1"/>
</dbReference>
<dbReference type="Gene3D" id="3.40.366.10">
    <property type="entry name" value="Malonyl-Coenzyme A Acyl Carrier Protein, domain 2"/>
    <property type="match status" value="2"/>
</dbReference>
<evidence type="ECO:0000256" key="4">
    <source>
        <dbReference type="ARBA" id="ARBA00022679"/>
    </source>
</evidence>
<evidence type="ECO:0000256" key="2">
    <source>
        <dbReference type="ARBA" id="ARBA00022553"/>
    </source>
</evidence>
<dbReference type="InterPro" id="IPR014030">
    <property type="entry name" value="Ketoacyl_synth_N"/>
</dbReference>
<proteinExistence type="predicted"/>
<comment type="caution">
    <text evidence="6">Lacks conserved residue(s) required for the propagation of feature annotation.</text>
</comment>
<evidence type="ECO:0000256" key="7">
    <source>
        <dbReference type="SAM" id="MobiDB-lite"/>
    </source>
</evidence>
<dbReference type="RefSeq" id="XP_066713354.1">
    <property type="nucleotide sequence ID" value="XM_066861184.1"/>
</dbReference>
<dbReference type="Pfam" id="PF02801">
    <property type="entry name" value="Ketoacyl-synt_C"/>
    <property type="match status" value="1"/>
</dbReference>
<dbReference type="SUPFAM" id="SSF55048">
    <property type="entry name" value="Probable ACP-binding domain of malonyl-CoA ACP transacylase"/>
    <property type="match status" value="1"/>
</dbReference>
<feature type="compositionally biased region" description="Polar residues" evidence="7">
    <location>
        <begin position="1621"/>
        <end position="1633"/>
    </location>
</feature>
<evidence type="ECO:0000256" key="6">
    <source>
        <dbReference type="PROSITE-ProRule" id="PRU01363"/>
    </source>
</evidence>
<dbReference type="Pfam" id="PF14765">
    <property type="entry name" value="PS-DH"/>
    <property type="match status" value="1"/>
</dbReference>
<dbReference type="SUPFAM" id="SSF52151">
    <property type="entry name" value="FabD/lysophospholipase-like"/>
    <property type="match status" value="1"/>
</dbReference>
<dbReference type="SUPFAM" id="SSF53335">
    <property type="entry name" value="S-adenosyl-L-methionine-dependent methyltransferases"/>
    <property type="match status" value="1"/>
</dbReference>
<dbReference type="Gene3D" id="3.30.70.3290">
    <property type="match status" value="1"/>
</dbReference>
<dbReference type="InterPro" id="IPR014043">
    <property type="entry name" value="Acyl_transferase_dom"/>
</dbReference>
<comment type="caution">
    <text evidence="11">The sequence shown here is derived from an EMBL/GenBank/DDBJ whole genome shotgun (WGS) entry which is preliminary data.</text>
</comment>
<dbReference type="PANTHER" id="PTHR43775:SF21">
    <property type="entry name" value="NON-REDUCING POLYKETIDE SYNTHASE AUSA-RELATED"/>
    <property type="match status" value="1"/>
</dbReference>
<dbReference type="Gene3D" id="3.40.47.10">
    <property type="match status" value="2"/>
</dbReference>
<name>A0ABR1U9T0_9PEZI</name>
<keyword evidence="2" id="KW-0597">Phosphoprotein</keyword>
<dbReference type="InterPro" id="IPR029058">
    <property type="entry name" value="AB_hydrolase_fold"/>
</dbReference>
<feature type="domain" description="Ketosynthase family 3 (KS3)" evidence="9">
    <location>
        <begin position="412"/>
        <end position="790"/>
    </location>
</feature>
<dbReference type="SMART" id="SM00823">
    <property type="entry name" value="PKS_PP"/>
    <property type="match status" value="1"/>
</dbReference>
<dbReference type="SMART" id="SM00827">
    <property type="entry name" value="PKS_AT"/>
    <property type="match status" value="1"/>
</dbReference>
<feature type="region of interest" description="Disordered" evidence="7">
    <location>
        <begin position="1604"/>
        <end position="1638"/>
    </location>
</feature>
<dbReference type="Pfam" id="PF08242">
    <property type="entry name" value="Methyltransf_12"/>
    <property type="match status" value="1"/>
</dbReference>
<dbReference type="InterPro" id="IPR029063">
    <property type="entry name" value="SAM-dependent_MTases_sf"/>
</dbReference>
<dbReference type="InterPro" id="IPR013217">
    <property type="entry name" value="Methyltransf_12"/>
</dbReference>
<reference evidence="11 12" key="1">
    <citation type="submission" date="2023-01" db="EMBL/GenBank/DDBJ databases">
        <title>Analysis of 21 Apiospora genomes using comparative genomics revels a genus with tremendous synthesis potential of carbohydrate active enzymes and secondary metabolites.</title>
        <authorList>
            <person name="Sorensen T."/>
        </authorList>
    </citation>
    <scope>NUCLEOTIDE SEQUENCE [LARGE SCALE GENOMIC DNA]</scope>
    <source>
        <strain evidence="11 12">CBS 135458</strain>
    </source>
</reference>
<evidence type="ECO:0000259" key="10">
    <source>
        <dbReference type="PROSITE" id="PS52019"/>
    </source>
</evidence>
<dbReference type="PANTHER" id="PTHR43775">
    <property type="entry name" value="FATTY ACID SYNTHASE"/>
    <property type="match status" value="1"/>
</dbReference>
<dbReference type="Pfam" id="PF18558">
    <property type="entry name" value="HTH_51"/>
    <property type="match status" value="1"/>
</dbReference>
<feature type="region of interest" description="C-terminal hotdog fold" evidence="6">
    <location>
        <begin position="1437"/>
        <end position="1587"/>
    </location>
</feature>
<dbReference type="InterPro" id="IPR020841">
    <property type="entry name" value="PKS_Beta-ketoAc_synthase_dom"/>
</dbReference>
<feature type="domain" description="Carrier" evidence="8">
    <location>
        <begin position="1631"/>
        <end position="1708"/>
    </location>
</feature>
<keyword evidence="1" id="KW-0596">Phosphopantetheine</keyword>
<evidence type="ECO:0000259" key="8">
    <source>
        <dbReference type="PROSITE" id="PS50075"/>
    </source>
</evidence>
<dbReference type="Pfam" id="PF00550">
    <property type="entry name" value="PP-binding"/>
    <property type="match status" value="1"/>
</dbReference>
<dbReference type="InterPro" id="IPR001227">
    <property type="entry name" value="Ac_transferase_dom_sf"/>
</dbReference>
<dbReference type="EMBL" id="JAQQWL010000010">
    <property type="protein sequence ID" value="KAK8054708.1"/>
    <property type="molecule type" value="Genomic_DNA"/>
</dbReference>
<organism evidence="11 12">
    <name type="scientific">Apiospora phragmitis</name>
    <dbReference type="NCBI Taxonomy" id="2905665"/>
    <lineage>
        <taxon>Eukaryota</taxon>
        <taxon>Fungi</taxon>
        <taxon>Dikarya</taxon>
        <taxon>Ascomycota</taxon>
        <taxon>Pezizomycotina</taxon>
        <taxon>Sordariomycetes</taxon>
        <taxon>Xylariomycetidae</taxon>
        <taxon>Amphisphaeriales</taxon>
        <taxon>Apiosporaceae</taxon>
        <taxon>Apiospora</taxon>
    </lineage>
</organism>
<dbReference type="Proteomes" id="UP001480595">
    <property type="component" value="Unassembled WGS sequence"/>
</dbReference>
<dbReference type="GeneID" id="92094247"/>
<feature type="region of interest" description="Disordered" evidence="7">
    <location>
        <begin position="1712"/>
        <end position="1741"/>
    </location>
</feature>
<evidence type="ECO:0000313" key="11">
    <source>
        <dbReference type="EMBL" id="KAK8054708.1"/>
    </source>
</evidence>
<dbReference type="Pfam" id="PF07859">
    <property type="entry name" value="Abhydrolase_3"/>
    <property type="match status" value="1"/>
</dbReference>
<evidence type="ECO:0000259" key="9">
    <source>
        <dbReference type="PROSITE" id="PS52004"/>
    </source>
</evidence>
<evidence type="ECO:0000256" key="1">
    <source>
        <dbReference type="ARBA" id="ARBA00022450"/>
    </source>
</evidence>
<sequence>MTGTLPSLLVFGPQGDIALEKAHQSLHLELSSSTRLSALREAVDDLPQFWETLVDFDPSLRQVPGAKYLGQLKQWLNGAGPIPHSQQADLPNHYALAISVLLQITQYTRYLDHLGHDSHRRLLDSTKSGGVQGFCVGFLSAVAVVTSKAEADIGASAATALCLAVCIGAYVDLDGACYSTPTEYRATALRWRAGNAEDKAEVVAVLETTPHAYISSVNDVASVTITTTAADAKGLIDRARKSHLRTSAVHVHGRYHTPDHAHAVDKLMKFASLCKAVQFPEVQEVHIPICDTATGEIVSGGSLTRLALENTLLHVANWYKTLQSAIKQLPESHHTIASAGLGNPIPASILADGNFAIITLSDLEDLNPIAGNMPSNGRVNSHVNGESGNNATNGAHDVSSIDGYVDLDQYPPHSIAIVGMAGRFPGADSVDELWDLIMEGKSTVEPAPLGRLKLPQTGEHANTKWWGNFLKDPEAFDHKFFKKPSREALAWDPQMRILLEVVYEALESSGYFGPTDAPETLDYGCYIGAVMNNYEDNRLHKPPLRLDGAGADPRHRLLVVLVALNAACRAIWTGECARAVAGGTNVITSPYDYRNLAAAGFLSPSGQCKPFDAGADGYCRAEAVSVVVLKPLADAIKENDNILGVVVASAANQNHNRGHIAAPQADSQLDLFQKVIKLGGVTQSRCRAYVTPSAARSETRFSTSGSIKGNIGHPEATAGVAGLVKVLLMIRHRKITPQAGLTSLNPKLPEFGKHQMAIARQAMPWAAPSLLACVNSYGAAGSNSAALIRQGPSYAKPTVLARWAQYPVFISAGSLGGLSRFSRKLLSWVRNAKAEGRPDLLAQLTFNLADRGNHLLPHCLATTVSTVRDLEASLEAAASGSGFSQSPKQPKPIILVFGGQESDFIGLSEDVYRSSKIFRTHLDSVNDLMVADGRESLYPSVFQSTPVRDLVTLHSALFGVQYASAKAWLDCGLKVDAAIGHSFGQLTALCVSGVLSLPDALKLVSGRAALMQNHWGPEPGSMLFLQADRATVDEILRALESNKGGEHYAEIACHNGPKSHVVVGSSKSIEFLQNHVATTRHLRDSVRTKRLNVTNGFHSRFTEPMLPHLDALAKQLEWEKPQIHLETTDEVQSNPAPDHRSVSEHTRDPVFFQRAIERIAAKHSQCTWIEAGRGSSVMQLVKGCVADSHAAHTFHTSPLTSANALDLLTDVTVDLWKSGYSVEYWPFHRIQKLDYEYISLPPIQFEKTRHWLELTERGPAEAVDAKVVPDEEENTRASPFRRFQRRLQERGCLPDRSAVGPLPGLARRACHGRTELGASIPILRGGGPRCSVSGDDTQATNYVPTVEDLFMKSPIGHTITKHITLVLKKIGGEPHPSWSFSVTTHDTEGPEAQPLEHSTGTVCLKRRDDTAAAREFRRSETLIGPRRCEEILGHPDAEKMRGNHLYRAFNTVVHYGEAFHGIKEISCLGLESAGKVRIAPGAPEDPVDQRLCDTPMTDSFMQVAGLMVNYFNNPSMDDVFVCMKIEQIQIGGGFDPDAEEWLVYATMSNTGESDVVADAYVFGVRTRKMVMAVFGLRFAKMSQSLLGRMLKSVNKVANTKPPVVITEEKKSTEDYNPLPSTPQRPTASPTQKTSGKRREVLQILSNISDVPIDEITDDISLDDLGVDSLMATEMLNDVRSVLGIIIDLSTFLFFPNVQALVKHVEEKLGIVGSVEEDGEPDTDSGVSDIGTPSDRPGTATSADDMIERTKAAGAIAAVASVTFADTPAISALEAFQKTRMNFDRRAEMTQAVGFWDKAYPYQARLVLAYVVEAFAELGCSMKQLRSGEVAPQIKIVGNHKRLVRQLWRVLEDGGLVTMSTSPSGADREEFIRTDRPVDPAEAESIYHSIIDLYPQHAMVNRLVRAAGSQMAACLRGDKVGMQVLFGDRDVKKMLQEFYEHWPLLRTATLALGDFLSEAFSSATAATGGRSGGKFRILEIGGGTGGTTRHIVERLRSRGVNFDYVFTDVSASLVHSMARQCKDVPELSFDVLDVEQPPKPEYAGAFHCVIATNCIHATRDLEASLRNVRPLLREKDGVLALVEVTRNMFWFDVVFGLFDGWWLYDDGRAHAVVDERHWERRLKAAGFEAVAWSDGDTPESKSVRVIAAFPTGDVIATPERTVKAAMETLTYKTVEDLEVQADVYYPLEDQVVASSKLPVALMIHGGSHILFSRKDVRPAQTRLLLKKGFLPVSLDYRLCPEVPLMEGAMVDVCDALDWARHQLPKITLQHNPGLQIDGERVVVVGWSSGGQLAMSLAWTAPARGLRAPEAVLAFYAPTNYEDGWWQHPIEPAGAPYKPGEQQCYDVLEGVRDRPIAKYEMVGAWEEPVADPRSHSDPRIRIVLHINWKAQTLPVILGGLPSRKAAAAADSSSSDVVDVDWNALPQPSLETIRAASPYAHIDRGTYRVPTYFIHGTADDLIPWQQSQCTYKLMKEAGIETGMVLVDGAPHICDLSGDPRSEAWKAVVEGYDFICSFASGGMGK</sequence>
<feature type="region of interest" description="N-terminal hotdog fold" evidence="6">
    <location>
        <begin position="1265"/>
        <end position="1409"/>
    </location>
</feature>
<dbReference type="InterPro" id="IPR041068">
    <property type="entry name" value="HTH_51"/>
</dbReference>
<dbReference type="InterPro" id="IPR049551">
    <property type="entry name" value="PKS_DH_C"/>
</dbReference>
<dbReference type="InterPro" id="IPR050091">
    <property type="entry name" value="PKS_NRPS_Biosynth_Enz"/>
</dbReference>
<keyword evidence="3" id="KW-0489">Methyltransferase</keyword>
<dbReference type="InterPro" id="IPR014031">
    <property type="entry name" value="Ketoacyl_synth_C"/>
</dbReference>
<dbReference type="InterPro" id="IPR006162">
    <property type="entry name" value="Ppantetheine_attach_site"/>
</dbReference>
<keyword evidence="12" id="KW-1185">Reference proteome</keyword>
<accession>A0ABR1U9T0</accession>
<dbReference type="SMART" id="SM00825">
    <property type="entry name" value="PKS_KS"/>
    <property type="match status" value="1"/>
</dbReference>
<dbReference type="PROSITE" id="PS50075">
    <property type="entry name" value="CARRIER"/>
    <property type="match status" value="1"/>
</dbReference>
<dbReference type="InterPro" id="IPR020806">
    <property type="entry name" value="PKS_PP-bd"/>
</dbReference>
<dbReference type="CDD" id="cd00833">
    <property type="entry name" value="PKS"/>
    <property type="match status" value="1"/>
</dbReference>
<dbReference type="InterPro" id="IPR049900">
    <property type="entry name" value="PKS_mFAS_DH"/>
</dbReference>
<keyword evidence="4" id="KW-0808">Transferase</keyword>
<dbReference type="Gene3D" id="1.10.1200.10">
    <property type="entry name" value="ACP-like"/>
    <property type="match status" value="1"/>
</dbReference>
<dbReference type="InterPro" id="IPR013094">
    <property type="entry name" value="AB_hydrolase_3"/>
</dbReference>
<dbReference type="PROSITE" id="PS52019">
    <property type="entry name" value="PKS_MFAS_DH"/>
    <property type="match status" value="1"/>
</dbReference>
<dbReference type="Pfam" id="PF00109">
    <property type="entry name" value="ketoacyl-synt"/>
    <property type="match status" value="2"/>
</dbReference>
<evidence type="ECO:0000313" key="12">
    <source>
        <dbReference type="Proteomes" id="UP001480595"/>
    </source>
</evidence>
<dbReference type="Pfam" id="PF00698">
    <property type="entry name" value="Acyl_transf_1"/>
    <property type="match status" value="1"/>
</dbReference>
<dbReference type="InterPro" id="IPR036736">
    <property type="entry name" value="ACP-like_sf"/>
</dbReference>
<dbReference type="SUPFAM" id="SSF53901">
    <property type="entry name" value="Thiolase-like"/>
    <property type="match status" value="1"/>
</dbReference>
<evidence type="ECO:0000256" key="5">
    <source>
        <dbReference type="ARBA" id="ARBA00023268"/>
    </source>
</evidence>
<dbReference type="SUPFAM" id="SSF47336">
    <property type="entry name" value="ACP-like"/>
    <property type="match status" value="1"/>
</dbReference>
<keyword evidence="5" id="KW-0511">Multifunctional enzyme</keyword>
<dbReference type="InterPro" id="IPR016035">
    <property type="entry name" value="Acyl_Trfase/lysoPLipase"/>
</dbReference>
<dbReference type="InterPro" id="IPR009081">
    <property type="entry name" value="PP-bd_ACP"/>
</dbReference>
<dbReference type="Pfam" id="PF16073">
    <property type="entry name" value="SAT"/>
    <property type="match status" value="1"/>
</dbReference>
<dbReference type="PROSITE" id="PS52004">
    <property type="entry name" value="KS3_2"/>
    <property type="match status" value="1"/>
</dbReference>